<protein>
    <submittedName>
        <fullName evidence="1">DUF3800 domain-containing protein</fullName>
    </submittedName>
</protein>
<gene>
    <name evidence="1" type="ORF">F0P94_08865</name>
</gene>
<dbReference type="Proteomes" id="UP000326570">
    <property type="component" value="Unassembled WGS sequence"/>
</dbReference>
<sequence>MQNKITAFADEFGNNSFNFETQGSHFIVATVICKNDNLDKLRDGIDQIRKVHNFQTGEIKSSGVGPNHSRRKRILSDIAKLDISVYAVIVDKRKLFGKGFGYKKSFYKYINNLLYKELFRTFPSLELFVDEHGGNEFMREFKRYVEKQHPPTLFFGYEFNIQNSKQSYFIQLADFIAGTLSYIFDETKKSEFSQEFEELLKPITIDFNFFPREFTYSELAESNIDESFDPQIAEVSYLRIQNFLDSHTGTDQQKTDQLNFLKLLLFFQRTSPKNRYITTKEIFRHLNQSRQDKLKPEYFRTKVVGALRDNGILIASGRDGYKIPTCTKDLNNFVKHGKRIILPMLNRIKEARETIKLATGNDLDLLNNDEFRELRDLLGN</sequence>
<dbReference type="Pfam" id="PF12686">
    <property type="entry name" value="DUF3800"/>
    <property type="match status" value="1"/>
</dbReference>
<keyword evidence="2" id="KW-1185">Reference proteome</keyword>
<reference evidence="1 2" key="1">
    <citation type="submission" date="2019-09" db="EMBL/GenBank/DDBJ databases">
        <title>Genome sequence of Adhaeribacter sp. M2.</title>
        <authorList>
            <person name="Srinivasan S."/>
        </authorList>
    </citation>
    <scope>NUCLEOTIDE SEQUENCE [LARGE SCALE GENOMIC DNA]</scope>
    <source>
        <strain evidence="1 2">M2</strain>
    </source>
</reference>
<dbReference type="EMBL" id="VTWT01000004">
    <property type="protein sequence ID" value="KAA9339052.1"/>
    <property type="molecule type" value="Genomic_DNA"/>
</dbReference>
<accession>A0A5N1J339</accession>
<proteinExistence type="predicted"/>
<dbReference type="AlphaFoldDB" id="A0A5N1J339"/>
<organism evidence="1 2">
    <name type="scientific">Adhaeribacter soli</name>
    <dbReference type="NCBI Taxonomy" id="2607655"/>
    <lineage>
        <taxon>Bacteria</taxon>
        <taxon>Pseudomonadati</taxon>
        <taxon>Bacteroidota</taxon>
        <taxon>Cytophagia</taxon>
        <taxon>Cytophagales</taxon>
        <taxon>Hymenobacteraceae</taxon>
        <taxon>Adhaeribacter</taxon>
    </lineage>
</organism>
<evidence type="ECO:0000313" key="1">
    <source>
        <dbReference type="EMBL" id="KAA9339052.1"/>
    </source>
</evidence>
<evidence type="ECO:0000313" key="2">
    <source>
        <dbReference type="Proteomes" id="UP000326570"/>
    </source>
</evidence>
<comment type="caution">
    <text evidence="1">The sequence shown here is derived from an EMBL/GenBank/DDBJ whole genome shotgun (WGS) entry which is preliminary data.</text>
</comment>
<name>A0A5N1J339_9BACT</name>
<dbReference type="InterPro" id="IPR024524">
    <property type="entry name" value="DUF3800"/>
</dbReference>